<evidence type="ECO:0000256" key="5">
    <source>
        <dbReference type="RuleBase" id="RU003792"/>
    </source>
</evidence>
<dbReference type="SUPFAM" id="SSF55120">
    <property type="entry name" value="Pseudouridine synthase"/>
    <property type="match status" value="1"/>
</dbReference>
<name>A0ABN5LJC1_9STRE</name>
<feature type="binding site" evidence="4">
    <location>
        <position position="111"/>
    </location>
    <ligand>
        <name>substrate</name>
    </ligand>
</feature>
<evidence type="ECO:0000256" key="1">
    <source>
        <dbReference type="ARBA" id="ARBA00009375"/>
    </source>
</evidence>
<proteinExistence type="inferred from homology"/>
<keyword evidence="3 4" id="KW-0413">Isomerase</keyword>
<dbReference type="PIRSF" id="PIRSF001430">
    <property type="entry name" value="tRNA_psdUrid_synth"/>
    <property type="match status" value="1"/>
</dbReference>
<comment type="subunit">
    <text evidence="4">Homodimer.</text>
</comment>
<comment type="caution">
    <text evidence="4">Lacks conserved residue(s) required for the propagation of feature annotation.</text>
</comment>
<keyword evidence="2 4" id="KW-0819">tRNA processing</keyword>
<comment type="function">
    <text evidence="4">Formation of pseudouridine at positions 38, 39 and 40 in the anticodon stem and loop of transfer RNAs.</text>
</comment>
<feature type="active site" description="Nucleophile" evidence="4">
    <location>
        <position position="53"/>
    </location>
</feature>
<dbReference type="InterPro" id="IPR020094">
    <property type="entry name" value="TruA/RsuA/RluB/E/F_N"/>
</dbReference>
<evidence type="ECO:0000256" key="3">
    <source>
        <dbReference type="ARBA" id="ARBA00023235"/>
    </source>
</evidence>
<accession>A0ABN5LJC1</accession>
<dbReference type="NCBIfam" id="TIGR00071">
    <property type="entry name" value="hisT_truA"/>
    <property type="match status" value="1"/>
</dbReference>
<dbReference type="InterPro" id="IPR001406">
    <property type="entry name" value="PsdUridine_synth_TruA"/>
</dbReference>
<feature type="domain" description="Pseudouridine synthase I TruA alpha/beta" evidence="6">
    <location>
        <begin position="144"/>
        <end position="248"/>
    </location>
</feature>
<dbReference type="InterPro" id="IPR020103">
    <property type="entry name" value="PsdUridine_synth_cat_dom_sf"/>
</dbReference>
<dbReference type="Gene3D" id="3.30.70.580">
    <property type="entry name" value="Pseudouridine synthase I, catalytic domain, N-terminal subdomain"/>
    <property type="match status" value="1"/>
</dbReference>
<evidence type="ECO:0000256" key="4">
    <source>
        <dbReference type="HAMAP-Rule" id="MF_00171"/>
    </source>
</evidence>
<dbReference type="Proteomes" id="UP000245369">
    <property type="component" value="Chromosome"/>
</dbReference>
<dbReference type="CDD" id="cd02570">
    <property type="entry name" value="PseudoU_synth_EcTruA"/>
    <property type="match status" value="1"/>
</dbReference>
<gene>
    <name evidence="4" type="primary">truA</name>
    <name evidence="7" type="ORF">DK182_01035</name>
</gene>
<evidence type="ECO:0000313" key="8">
    <source>
        <dbReference type="Proteomes" id="UP000245369"/>
    </source>
</evidence>
<comment type="similarity">
    <text evidence="1 4 5">Belongs to the tRNA pseudouridine synthase TruA family.</text>
</comment>
<feature type="domain" description="Pseudouridine synthase I TruA alpha/beta" evidence="6">
    <location>
        <begin position="6"/>
        <end position="105"/>
    </location>
</feature>
<dbReference type="InterPro" id="IPR020095">
    <property type="entry name" value="PsdUridine_synth_TruA_C"/>
</dbReference>
<dbReference type="PANTHER" id="PTHR11142:SF0">
    <property type="entry name" value="TRNA PSEUDOURIDINE SYNTHASE-LIKE 1"/>
    <property type="match status" value="1"/>
</dbReference>
<evidence type="ECO:0000259" key="6">
    <source>
        <dbReference type="Pfam" id="PF01416"/>
    </source>
</evidence>
<dbReference type="Pfam" id="PF01416">
    <property type="entry name" value="PseudoU_synth_1"/>
    <property type="match status" value="2"/>
</dbReference>
<dbReference type="PANTHER" id="PTHR11142">
    <property type="entry name" value="PSEUDOURIDYLATE SYNTHASE"/>
    <property type="match status" value="1"/>
</dbReference>
<reference evidence="7 8" key="1">
    <citation type="submission" date="2018-05" db="EMBL/GenBank/DDBJ databases">
        <title>Complete genome sequences of Streptococcus sobrinus.</title>
        <authorList>
            <person name="Sales M."/>
            <person name="Jensen P.A."/>
        </authorList>
    </citation>
    <scope>NUCLEOTIDE SEQUENCE [LARGE SCALE GENOMIC DNA]</scope>
    <source>
        <strain evidence="7 8">SL1</strain>
    </source>
</reference>
<dbReference type="EC" id="5.4.99.12" evidence="4"/>
<dbReference type="HAMAP" id="MF_00171">
    <property type="entry name" value="TruA"/>
    <property type="match status" value="1"/>
</dbReference>
<keyword evidence="8" id="KW-1185">Reference proteome</keyword>
<evidence type="ECO:0000313" key="7">
    <source>
        <dbReference type="EMBL" id="AWN20017.1"/>
    </source>
</evidence>
<dbReference type="Gene3D" id="3.30.70.660">
    <property type="entry name" value="Pseudouridine synthase I, catalytic domain, C-terminal subdomain"/>
    <property type="match status" value="1"/>
</dbReference>
<evidence type="ECO:0000256" key="2">
    <source>
        <dbReference type="ARBA" id="ARBA00022694"/>
    </source>
</evidence>
<organism evidence="7 8">
    <name type="scientific">Streptococcus sobrinus</name>
    <dbReference type="NCBI Taxonomy" id="1310"/>
    <lineage>
        <taxon>Bacteria</taxon>
        <taxon>Bacillati</taxon>
        <taxon>Bacillota</taxon>
        <taxon>Bacilli</taxon>
        <taxon>Lactobacillales</taxon>
        <taxon>Streptococcaceae</taxon>
        <taxon>Streptococcus</taxon>
    </lineage>
</organism>
<sequence>MVRYKAVISYDGTLFAGFQHQTKERSVQEELEKTLERLNSGQPVKVHGAGRTDSGVHAYGQVIHFDLPQARDEEKLRFGLDTQSPEDIDVVSIQQVPDDFHARYNPHSKTYEFLVDTGRPKNPMMRAYATHFPYTVDLAAMQDAIADLIGTHDFTGFTASGTSVQNKVRTITEAKVERDPKTGFLVFTFSGNGFLYKQVRNMVGTLLKIGNGRMPVGQVKTILAAKDRNLAGPTAAGNGLYLKEITYESKNSSDFRQ</sequence>
<dbReference type="RefSeq" id="WP_019777566.1">
    <property type="nucleotide sequence ID" value="NZ_CP029490.1"/>
</dbReference>
<dbReference type="InterPro" id="IPR020097">
    <property type="entry name" value="PsdUridine_synth_TruA_a/b_dom"/>
</dbReference>
<dbReference type="EMBL" id="CP029490">
    <property type="protein sequence ID" value="AWN20017.1"/>
    <property type="molecule type" value="Genomic_DNA"/>
</dbReference>
<comment type="catalytic activity">
    <reaction evidence="4 5">
        <text>uridine(38/39/40) in tRNA = pseudouridine(38/39/40) in tRNA</text>
        <dbReference type="Rhea" id="RHEA:22376"/>
        <dbReference type="Rhea" id="RHEA-COMP:10085"/>
        <dbReference type="Rhea" id="RHEA-COMP:10087"/>
        <dbReference type="ChEBI" id="CHEBI:65314"/>
        <dbReference type="ChEBI" id="CHEBI:65315"/>
        <dbReference type="EC" id="5.4.99.12"/>
    </reaction>
</comment>
<protein>
    <recommendedName>
        <fullName evidence="4">tRNA pseudouridine synthase A</fullName>
        <ecNumber evidence="4">5.4.99.12</ecNumber>
    </recommendedName>
    <alternativeName>
        <fullName evidence="4">tRNA pseudouridine(38-40) synthase</fullName>
    </alternativeName>
    <alternativeName>
        <fullName evidence="4">tRNA pseudouridylate synthase I</fullName>
    </alternativeName>
    <alternativeName>
        <fullName evidence="4">tRNA-uridine isomerase I</fullName>
    </alternativeName>
</protein>
<dbReference type="GeneID" id="93923107"/>